<comment type="similarity">
    <text evidence="2 5">Belongs to the CDP-alcohol phosphatidyltransferase class-I family.</text>
</comment>
<keyword evidence="7" id="KW-0812">Transmembrane</keyword>
<keyword evidence="3 5" id="KW-0808">Transferase</keyword>
<feature type="transmembrane region" description="Helical" evidence="7">
    <location>
        <begin position="60"/>
        <end position="84"/>
    </location>
</feature>
<dbReference type="PROSITE" id="PS00379">
    <property type="entry name" value="CDP_ALCOHOL_P_TRANSF"/>
    <property type="match status" value="1"/>
</dbReference>
<dbReference type="PANTHER" id="PTHR10414:SF37">
    <property type="entry name" value="BB IN A BOXCAR, ISOFORM C"/>
    <property type="match status" value="1"/>
</dbReference>
<dbReference type="AlphaFoldDB" id="D2VAJ2"/>
<evidence type="ECO:0000256" key="4">
    <source>
        <dbReference type="ARBA" id="ARBA00023136"/>
    </source>
</evidence>
<feature type="coiled-coil region" evidence="6">
    <location>
        <begin position="239"/>
        <end position="266"/>
    </location>
</feature>
<dbReference type="InterPro" id="IPR000462">
    <property type="entry name" value="CDP-OH_P_trans"/>
</dbReference>
<dbReference type="Gene3D" id="1.20.120.1760">
    <property type="match status" value="1"/>
</dbReference>
<keyword evidence="9" id="KW-1185">Reference proteome</keyword>
<dbReference type="GO" id="GO:0008654">
    <property type="term" value="P:phospholipid biosynthetic process"/>
    <property type="evidence" value="ECO:0007669"/>
    <property type="project" value="InterPro"/>
</dbReference>
<dbReference type="PIRSF" id="PIRSF015665">
    <property type="entry name" value="CHOPT"/>
    <property type="match status" value="1"/>
</dbReference>
<keyword evidence="6" id="KW-0175">Coiled coil</keyword>
<sequence length="401" mass="44134">MSQRLKPFTSVTFSKCSDVEKAKQHLREYKATGGDESLTREYILNPFIYEPLMKFVPKTLAPNVITLGGFMCLLISGICSFITCPTFTEPVPSWVFLINGIALFWYQTLDNMDGKQARNTGTSSPLGELFDHGVDALATTICAISFLCTCGQGASITSYAICLIGYVPFIFATMEEYYIGGLYLGKINGPIEGVLGFITIQFVGFLFGYEFFHKPMLGPIPFWVLFTVPTFCAAMYSSAENVMNIIKKIKSNKKALEENKVSEAEKSSPCFETDVVKAFLPVIPFGILIGSYFVISMVDPTVKSHPFAFLISMGFGFGYLASNLTLSFLLKKPLATSSYMCILPAVYLVNTLLGSIIPGHICLFACLIVSAAIYVNYVLSIIDDICNALGINMFSISKKKQ</sequence>
<dbReference type="GO" id="GO:0016020">
    <property type="term" value="C:membrane"/>
    <property type="evidence" value="ECO:0007669"/>
    <property type="project" value="UniProtKB-SubCell"/>
</dbReference>
<protein>
    <submittedName>
        <fullName evidence="8">Predicted protein</fullName>
    </submittedName>
</protein>
<evidence type="ECO:0000256" key="3">
    <source>
        <dbReference type="ARBA" id="ARBA00022679"/>
    </source>
</evidence>
<dbReference type="OMA" id="GMWMYST"/>
<evidence type="ECO:0000313" key="8">
    <source>
        <dbReference type="EMBL" id="EFC45964.1"/>
    </source>
</evidence>
<feature type="transmembrane region" description="Helical" evidence="7">
    <location>
        <begin position="156"/>
        <end position="174"/>
    </location>
</feature>
<keyword evidence="4 7" id="KW-0472">Membrane</keyword>
<dbReference type="InParanoid" id="D2VAJ2"/>
<evidence type="ECO:0000256" key="1">
    <source>
        <dbReference type="ARBA" id="ARBA00004370"/>
    </source>
</evidence>
<dbReference type="InterPro" id="IPR043130">
    <property type="entry name" value="CDP-OH_PTrfase_TM_dom"/>
</dbReference>
<dbReference type="InterPro" id="IPR014472">
    <property type="entry name" value="CHOPT"/>
</dbReference>
<evidence type="ECO:0000256" key="7">
    <source>
        <dbReference type="SAM" id="Phobius"/>
    </source>
</evidence>
<dbReference type="GO" id="GO:0016780">
    <property type="term" value="F:phosphotransferase activity, for other substituted phosphate groups"/>
    <property type="evidence" value="ECO:0007669"/>
    <property type="project" value="InterPro"/>
</dbReference>
<evidence type="ECO:0000256" key="6">
    <source>
        <dbReference type="SAM" id="Coils"/>
    </source>
</evidence>
<feature type="transmembrane region" description="Helical" evidence="7">
    <location>
        <begin position="91"/>
        <end position="109"/>
    </location>
</feature>
<feature type="transmembrane region" description="Helical" evidence="7">
    <location>
        <begin position="194"/>
        <end position="212"/>
    </location>
</feature>
<dbReference type="STRING" id="5762.D2VAJ2"/>
<dbReference type="Proteomes" id="UP000006671">
    <property type="component" value="Unassembled WGS sequence"/>
</dbReference>
<dbReference type="RefSeq" id="XP_002678708.1">
    <property type="nucleotide sequence ID" value="XM_002678662.1"/>
</dbReference>
<accession>D2VAJ2</accession>
<dbReference type="EMBL" id="GG738860">
    <property type="protein sequence ID" value="EFC45964.1"/>
    <property type="molecule type" value="Genomic_DNA"/>
</dbReference>
<proteinExistence type="inferred from homology"/>
<name>D2VAJ2_NAEGR</name>
<keyword evidence="7" id="KW-1133">Transmembrane helix</keyword>
<dbReference type="eggNOG" id="KOG2877">
    <property type="taxonomic scope" value="Eukaryota"/>
</dbReference>
<feature type="transmembrane region" description="Helical" evidence="7">
    <location>
        <begin position="219"/>
        <end position="239"/>
    </location>
</feature>
<evidence type="ECO:0000313" key="9">
    <source>
        <dbReference type="Proteomes" id="UP000006671"/>
    </source>
</evidence>
<dbReference type="VEuPathDB" id="AmoebaDB:NAEGRDRAFT_65877"/>
<dbReference type="GeneID" id="8848543"/>
<feature type="transmembrane region" description="Helical" evidence="7">
    <location>
        <begin position="278"/>
        <end position="295"/>
    </location>
</feature>
<organism evidence="9">
    <name type="scientific">Naegleria gruberi</name>
    <name type="common">Amoeba</name>
    <dbReference type="NCBI Taxonomy" id="5762"/>
    <lineage>
        <taxon>Eukaryota</taxon>
        <taxon>Discoba</taxon>
        <taxon>Heterolobosea</taxon>
        <taxon>Tetramitia</taxon>
        <taxon>Eutetramitia</taxon>
        <taxon>Vahlkampfiidae</taxon>
        <taxon>Naegleria</taxon>
    </lineage>
</organism>
<gene>
    <name evidence="8" type="ORF">NAEGRDRAFT_65877</name>
</gene>
<feature type="transmembrane region" description="Helical" evidence="7">
    <location>
        <begin position="307"/>
        <end position="330"/>
    </location>
</feature>
<dbReference type="KEGG" id="ngr:NAEGRDRAFT_65877"/>
<feature type="transmembrane region" description="Helical" evidence="7">
    <location>
        <begin position="361"/>
        <end position="379"/>
    </location>
</feature>
<comment type="subcellular location">
    <subcellularLocation>
        <location evidence="1">Membrane</location>
    </subcellularLocation>
</comment>
<dbReference type="InterPro" id="IPR048254">
    <property type="entry name" value="CDP_ALCOHOL_P_TRANSF_CS"/>
</dbReference>
<reference evidence="8 9" key="1">
    <citation type="journal article" date="2010" name="Cell">
        <title>The genome of Naegleria gruberi illuminates early eukaryotic versatility.</title>
        <authorList>
            <person name="Fritz-Laylin L.K."/>
            <person name="Prochnik S.E."/>
            <person name="Ginger M.L."/>
            <person name="Dacks J.B."/>
            <person name="Carpenter M.L."/>
            <person name="Field M.C."/>
            <person name="Kuo A."/>
            <person name="Paredez A."/>
            <person name="Chapman J."/>
            <person name="Pham J."/>
            <person name="Shu S."/>
            <person name="Neupane R."/>
            <person name="Cipriano M."/>
            <person name="Mancuso J."/>
            <person name="Tu H."/>
            <person name="Salamov A."/>
            <person name="Lindquist E."/>
            <person name="Shapiro H."/>
            <person name="Lucas S."/>
            <person name="Grigoriev I.V."/>
            <person name="Cande W.Z."/>
            <person name="Fulton C."/>
            <person name="Rokhsar D.S."/>
            <person name="Dawson S.C."/>
        </authorList>
    </citation>
    <scope>NUCLEOTIDE SEQUENCE [LARGE SCALE GENOMIC DNA]</scope>
    <source>
        <strain evidence="8 9">NEG-M</strain>
    </source>
</reference>
<evidence type="ECO:0000256" key="5">
    <source>
        <dbReference type="RuleBase" id="RU003750"/>
    </source>
</evidence>
<dbReference type="PANTHER" id="PTHR10414">
    <property type="entry name" value="ETHANOLAMINEPHOSPHOTRANSFERASE"/>
    <property type="match status" value="1"/>
</dbReference>
<evidence type="ECO:0000256" key="2">
    <source>
        <dbReference type="ARBA" id="ARBA00010441"/>
    </source>
</evidence>
<dbReference type="Pfam" id="PF01066">
    <property type="entry name" value="CDP-OH_P_transf"/>
    <property type="match status" value="1"/>
</dbReference>
<dbReference type="OrthoDB" id="196717at2759"/>